<evidence type="ECO:0000256" key="7">
    <source>
        <dbReference type="ARBA" id="ARBA00022801"/>
    </source>
</evidence>
<dbReference type="InterPro" id="IPR027417">
    <property type="entry name" value="P-loop_NTPase"/>
</dbReference>
<keyword evidence="3" id="KW-0540">Nuclease</keyword>
<dbReference type="NCBIfam" id="TIGR00348">
    <property type="entry name" value="hsdR"/>
    <property type="match status" value="1"/>
</dbReference>
<dbReference type="InterPro" id="IPR051268">
    <property type="entry name" value="Type-I_R_enzyme_R_subunit"/>
</dbReference>
<keyword evidence="7 10" id="KW-0378">Hydrolase</keyword>
<feature type="domain" description="Helicase ATP-binding" evidence="12">
    <location>
        <begin position="338"/>
        <end position="511"/>
    </location>
</feature>
<evidence type="ECO:0000256" key="10">
    <source>
        <dbReference type="RuleBase" id="RU364115"/>
    </source>
</evidence>
<dbReference type="GO" id="GO:0003677">
    <property type="term" value="F:DNA binding"/>
    <property type="evidence" value="ECO:0007669"/>
    <property type="project" value="UniProtKB-KW"/>
</dbReference>
<comment type="similarity">
    <text evidence="2 10">Belongs to the HsdR family.</text>
</comment>
<evidence type="ECO:0000256" key="5">
    <source>
        <dbReference type="ARBA" id="ARBA00022747"/>
    </source>
</evidence>
<keyword evidence="14" id="KW-1185">Reference proteome</keyword>
<dbReference type="InterPro" id="IPR014001">
    <property type="entry name" value="Helicase_ATP-bd"/>
</dbReference>
<evidence type="ECO:0000256" key="11">
    <source>
        <dbReference type="SAM" id="MobiDB-lite"/>
    </source>
</evidence>
<dbReference type="Gene3D" id="3.90.1570.50">
    <property type="match status" value="1"/>
</dbReference>
<dbReference type="AlphaFoldDB" id="A0A081C8M3"/>
<dbReference type="PANTHER" id="PTHR30195">
    <property type="entry name" value="TYPE I SITE-SPECIFIC DEOXYRIBONUCLEASE PROTEIN SUBUNIT M AND R"/>
    <property type="match status" value="1"/>
</dbReference>
<dbReference type="Pfam" id="PF04313">
    <property type="entry name" value="HSDR_N"/>
    <property type="match status" value="1"/>
</dbReference>
<dbReference type="SUPFAM" id="SSF52540">
    <property type="entry name" value="P-loop containing nucleoside triphosphate hydrolases"/>
    <property type="match status" value="1"/>
</dbReference>
<dbReference type="PROSITE" id="PS51192">
    <property type="entry name" value="HELICASE_ATP_BIND_1"/>
    <property type="match status" value="1"/>
</dbReference>
<evidence type="ECO:0000313" key="14">
    <source>
        <dbReference type="Proteomes" id="UP000030661"/>
    </source>
</evidence>
<evidence type="ECO:0000256" key="1">
    <source>
        <dbReference type="ARBA" id="ARBA00000851"/>
    </source>
</evidence>
<dbReference type="CDD" id="cd18800">
    <property type="entry name" value="SF2_C_EcoR124I-like"/>
    <property type="match status" value="1"/>
</dbReference>
<keyword evidence="6" id="KW-0255">Endonuclease</keyword>
<evidence type="ECO:0000259" key="12">
    <source>
        <dbReference type="PROSITE" id="PS51192"/>
    </source>
</evidence>
<dbReference type="Pfam" id="PF22679">
    <property type="entry name" value="T1R_D3-like"/>
    <property type="match status" value="1"/>
</dbReference>
<evidence type="ECO:0000256" key="4">
    <source>
        <dbReference type="ARBA" id="ARBA00022741"/>
    </source>
</evidence>
<proteinExistence type="inferred from homology"/>
<evidence type="ECO:0000256" key="9">
    <source>
        <dbReference type="ARBA" id="ARBA00023125"/>
    </source>
</evidence>
<dbReference type="SMART" id="SM00487">
    <property type="entry name" value="DEXDc"/>
    <property type="match status" value="1"/>
</dbReference>
<dbReference type="GO" id="GO:0009307">
    <property type="term" value="P:DNA restriction-modification system"/>
    <property type="evidence" value="ECO:0007669"/>
    <property type="project" value="UniProtKB-KW"/>
</dbReference>
<dbReference type="InterPro" id="IPR004473">
    <property type="entry name" value="Restrct_endonuc_typeI_HsdR"/>
</dbReference>
<comment type="subunit">
    <text evidence="10">The type I restriction/modification system is composed of three polypeptides R, M and S.</text>
</comment>
<sequence>MHNIGQKERETQKRVIALFRKELGYRYLGNWEERDANSNIEEGILTTWLRQQGYSQNLIDKALYQFGKTAGDQSKSLYEVNKAVYSLLRYGVTVQPEIGQNKETVWLIDWKRPLNNDFAIAEEVTIRGIHKKRPDLVLYINGIAIGVLELKRSTVSVSEGIRQNLDNQKHLFIKPFFSTIQLVMAGNDIEGLAYGAIETREKYFLKWKEADSPQLRATPESPFIERSRDEQYAASRLRSTPEPPFIERSRDEQYAASRLRSTPESPFIERSRDEQNTRNLTPLIHEKATRYEYPLDQNIIQLLNKDRLIEVLHDFIVYDRGVKKLCRHNQYFGVKAAQEFIKRREGGIIWHTQGSGKSLTMVWLTKWMREHVLNARVLILTDREELDEQIEKVYNGVEETIYRTKSGKDVLETLNDPSPWLLCSLIHKFGGKEEGDVDAYVQELHRSIPTNFKAKGDLYVFVDECHRTQSGKLHKAMKGFLPEAVFIGFTGTPLLKADKQTSLEVFGPYIHTYKFNEAVADNVVLDLRYEARDVEQKLTSPQKIDEWFELKTRGLTDFVKAELKQKWGTLKKVFSSKSRLEKIVMDIMLDMAKKERLQNGRGNALLVSDSIYNACRYYELFQQAGLKQCAIVTSFVPNHTDIKGEESGEGYTEKLQRFEIYRKMLAEYFHEDPESALNKVEQFEKEVKEKFINEPAQMKLLIVVNKLLTGFDAPPATYLYIDKKMRDHGLFQAVCRVNRLDGEDKDYGYIIDYMDLFNSLEKAFQDYTSEAFDGYEKADVEGLLKDRVQKGKERLDEALEAVKALCEPVEPPKDTLAYLHYFCGGGTQDPDLLKDTEPRRVALYKLTLALIRAYANIADEMPEAGYTQQEIARIKEDVRHFEHLRKEIQLGSGDYVDLKQYEPAMRHLIDSYIGAEESRMLANFDDLSLVELLIEKGKSAVDDLPKTMRDDKEAMAETIENNLRKVIIEESPANPAYYEKMSVLLDELIKMRKAATLEYEQYLQEIIALSGKVKKPNTTADYPASLNTNAKRALYDNLGRNEALVNALDQKILSTKKDGWRDNKIKTREVRYAIQDVLETYQVHEADAAYILELVKNQREY</sequence>
<keyword evidence="5 10" id="KW-0680">Restriction system</keyword>
<feature type="region of interest" description="Disordered" evidence="11">
    <location>
        <begin position="231"/>
        <end position="264"/>
    </location>
</feature>
<dbReference type="HOGENOM" id="CLU_005762_0_1_0"/>
<dbReference type="Proteomes" id="UP000030661">
    <property type="component" value="Unassembled WGS sequence"/>
</dbReference>
<organism evidence="13">
    <name type="scientific">Vecturithrix granuli</name>
    <dbReference type="NCBI Taxonomy" id="1499967"/>
    <lineage>
        <taxon>Bacteria</taxon>
        <taxon>Candidatus Moduliflexota</taxon>
        <taxon>Candidatus Vecturitrichia</taxon>
        <taxon>Candidatus Vecturitrichales</taxon>
        <taxon>Candidatus Vecturitrichaceae</taxon>
        <taxon>Candidatus Vecturithrix</taxon>
    </lineage>
</organism>
<dbReference type="GO" id="GO:0005524">
    <property type="term" value="F:ATP binding"/>
    <property type="evidence" value="ECO:0007669"/>
    <property type="project" value="UniProtKB-KW"/>
</dbReference>
<name>A0A081C8M3_VECG1</name>
<dbReference type="GO" id="GO:0009035">
    <property type="term" value="F:type I site-specific deoxyribonuclease activity"/>
    <property type="evidence" value="ECO:0007669"/>
    <property type="project" value="UniProtKB-EC"/>
</dbReference>
<dbReference type="InterPro" id="IPR055180">
    <property type="entry name" value="HsdR_RecA-like_helicase_dom_2"/>
</dbReference>
<evidence type="ECO:0000256" key="2">
    <source>
        <dbReference type="ARBA" id="ARBA00008598"/>
    </source>
</evidence>
<dbReference type="Gene3D" id="3.40.50.300">
    <property type="entry name" value="P-loop containing nucleotide triphosphate hydrolases"/>
    <property type="match status" value="2"/>
</dbReference>
<comment type="function">
    <text evidence="10">Subunit R is required for both nuclease and ATPase activities, but not for modification.</text>
</comment>
<evidence type="ECO:0000256" key="8">
    <source>
        <dbReference type="ARBA" id="ARBA00022840"/>
    </source>
</evidence>
<dbReference type="PANTHER" id="PTHR30195:SF15">
    <property type="entry name" value="TYPE I RESTRICTION ENZYME HINDI ENDONUCLEASE SUBUNIT"/>
    <property type="match status" value="1"/>
</dbReference>
<dbReference type="STRING" id="1499967.U27_00826"/>
<dbReference type="CDD" id="cd22332">
    <property type="entry name" value="HsdR_N"/>
    <property type="match status" value="1"/>
</dbReference>
<dbReference type="CDD" id="cd18030">
    <property type="entry name" value="DEXHc_RE_I_HsdR"/>
    <property type="match status" value="1"/>
</dbReference>
<keyword evidence="9 10" id="KW-0238">DNA-binding</keyword>
<evidence type="ECO:0000256" key="3">
    <source>
        <dbReference type="ARBA" id="ARBA00022722"/>
    </source>
</evidence>
<accession>A0A081C8M3</accession>
<keyword evidence="8 10" id="KW-0067">ATP-binding</keyword>
<dbReference type="EMBL" id="DF820475">
    <property type="protein sequence ID" value="GAK60928.1"/>
    <property type="molecule type" value="Genomic_DNA"/>
</dbReference>
<comment type="catalytic activity">
    <reaction evidence="1 10">
        <text>Endonucleolytic cleavage of DNA to give random double-stranded fragments with terminal 5'-phosphates, ATP is simultaneously hydrolyzed.</text>
        <dbReference type="EC" id="3.1.21.3"/>
    </reaction>
</comment>
<dbReference type="eggNOG" id="COG0610">
    <property type="taxonomic scope" value="Bacteria"/>
</dbReference>
<protein>
    <recommendedName>
        <fullName evidence="10">Type I restriction enzyme endonuclease subunit</fullName>
        <shortName evidence="10">R protein</shortName>
        <ecNumber evidence="10">3.1.21.3</ecNumber>
    </recommendedName>
</protein>
<dbReference type="Pfam" id="PF18766">
    <property type="entry name" value="SWI2_SNF2"/>
    <property type="match status" value="1"/>
</dbReference>
<reference evidence="13" key="1">
    <citation type="journal article" date="2015" name="PeerJ">
        <title>First genomic representation of candidate bacterial phylum KSB3 points to enhanced environmental sensing as a trigger of wastewater bulking.</title>
        <authorList>
            <person name="Sekiguchi Y."/>
            <person name="Ohashi A."/>
            <person name="Parks D.H."/>
            <person name="Yamauchi T."/>
            <person name="Tyson G.W."/>
            <person name="Hugenholtz P."/>
        </authorList>
    </citation>
    <scope>NUCLEOTIDE SEQUENCE [LARGE SCALE GENOMIC DNA]</scope>
</reference>
<gene>
    <name evidence="13" type="ORF">U27_00826</name>
</gene>
<dbReference type="EC" id="3.1.21.3" evidence="10"/>
<dbReference type="InterPro" id="IPR007409">
    <property type="entry name" value="Restrct_endonuc_type1_HsdR_N"/>
</dbReference>
<keyword evidence="4 10" id="KW-0547">Nucleotide-binding</keyword>
<evidence type="ECO:0000256" key="6">
    <source>
        <dbReference type="ARBA" id="ARBA00022759"/>
    </source>
</evidence>
<dbReference type="InterPro" id="IPR040980">
    <property type="entry name" value="SWI2_SNF2"/>
</dbReference>
<evidence type="ECO:0000313" key="13">
    <source>
        <dbReference type="EMBL" id="GAK60928.1"/>
    </source>
</evidence>